<feature type="domain" description="BTB" evidence="1">
    <location>
        <begin position="23"/>
        <end position="125"/>
    </location>
</feature>
<dbReference type="AlphaFoldDB" id="A0A0D7BGT0"/>
<gene>
    <name evidence="2" type="ORF">CYLTODRAFT_212527</name>
</gene>
<dbReference type="InterPro" id="IPR000210">
    <property type="entry name" value="BTB/POZ_dom"/>
</dbReference>
<dbReference type="Gene3D" id="3.30.710.10">
    <property type="entry name" value="Potassium Channel Kv1.1, Chain A"/>
    <property type="match status" value="1"/>
</dbReference>
<name>A0A0D7BGT0_9AGAR</name>
<evidence type="ECO:0000313" key="2">
    <source>
        <dbReference type="EMBL" id="KIY69778.1"/>
    </source>
</evidence>
<dbReference type="STRING" id="1314674.A0A0D7BGT0"/>
<reference evidence="2 3" key="1">
    <citation type="journal article" date="2015" name="Fungal Genet. Biol.">
        <title>Evolution of novel wood decay mechanisms in Agaricales revealed by the genome sequences of Fistulina hepatica and Cylindrobasidium torrendii.</title>
        <authorList>
            <person name="Floudas D."/>
            <person name="Held B.W."/>
            <person name="Riley R."/>
            <person name="Nagy L.G."/>
            <person name="Koehler G."/>
            <person name="Ransdell A.S."/>
            <person name="Younus H."/>
            <person name="Chow J."/>
            <person name="Chiniquy J."/>
            <person name="Lipzen A."/>
            <person name="Tritt A."/>
            <person name="Sun H."/>
            <person name="Haridas S."/>
            <person name="LaButti K."/>
            <person name="Ohm R.A."/>
            <person name="Kues U."/>
            <person name="Blanchette R.A."/>
            <person name="Grigoriev I.V."/>
            <person name="Minto R.E."/>
            <person name="Hibbett D.S."/>
        </authorList>
    </citation>
    <scope>NUCLEOTIDE SEQUENCE [LARGE SCALE GENOMIC DNA]</scope>
    <source>
        <strain evidence="2 3">FP15055 ss-10</strain>
    </source>
</reference>
<sequence>MSVKSSKIGDLKRSSDFFLRGGDLFFLVGDVYYKVNSVFFERESPIFAALVKNWDIPDAQAKGASLSTALILENVSVTQFERFLWVFYNRQFSPYDAPLDAWKDILDLAHRWEFGEVKKLAVRQLHSIRGIHPVDRIVLYKDYDVDEEYIIPLYAKLIVRDEPLSQRESQKLGVDTTVLIFQARERLRTQEQDGLKSPLPTDVNDAEVMRVVAQLFGSDNASEEDSFAEQAHDRIKKVVETSKVHPLYANIGSRPGRKGARLY</sequence>
<keyword evidence="3" id="KW-1185">Reference proteome</keyword>
<dbReference type="Pfam" id="PF00651">
    <property type="entry name" value="BTB"/>
    <property type="match status" value="1"/>
</dbReference>
<dbReference type="EMBL" id="KN880478">
    <property type="protein sequence ID" value="KIY69778.1"/>
    <property type="molecule type" value="Genomic_DNA"/>
</dbReference>
<dbReference type="SUPFAM" id="SSF54695">
    <property type="entry name" value="POZ domain"/>
    <property type="match status" value="1"/>
</dbReference>
<protein>
    <recommendedName>
        <fullName evidence="1">BTB domain-containing protein</fullName>
    </recommendedName>
</protein>
<proteinExistence type="predicted"/>
<dbReference type="InterPro" id="IPR011333">
    <property type="entry name" value="SKP1/BTB/POZ_sf"/>
</dbReference>
<dbReference type="Proteomes" id="UP000054007">
    <property type="component" value="Unassembled WGS sequence"/>
</dbReference>
<evidence type="ECO:0000313" key="3">
    <source>
        <dbReference type="Proteomes" id="UP000054007"/>
    </source>
</evidence>
<organism evidence="2 3">
    <name type="scientific">Cylindrobasidium torrendii FP15055 ss-10</name>
    <dbReference type="NCBI Taxonomy" id="1314674"/>
    <lineage>
        <taxon>Eukaryota</taxon>
        <taxon>Fungi</taxon>
        <taxon>Dikarya</taxon>
        <taxon>Basidiomycota</taxon>
        <taxon>Agaricomycotina</taxon>
        <taxon>Agaricomycetes</taxon>
        <taxon>Agaricomycetidae</taxon>
        <taxon>Agaricales</taxon>
        <taxon>Marasmiineae</taxon>
        <taxon>Physalacriaceae</taxon>
        <taxon>Cylindrobasidium</taxon>
    </lineage>
</organism>
<accession>A0A0D7BGT0</accession>
<dbReference type="OrthoDB" id="9997739at2759"/>
<evidence type="ECO:0000259" key="1">
    <source>
        <dbReference type="Pfam" id="PF00651"/>
    </source>
</evidence>